<sequence>MSTTWSNHNRQQLADAEHDIAVRVVEGLPPRPEDVETVRRLLAKRHAYLEATEPKLAAQVSKLSDLAPNRPDPAQLEAGHLGDPESSPATDDDNNNF</sequence>
<proteinExistence type="predicted"/>
<accession>A0AB39L0X6</accession>
<reference evidence="2" key="1">
    <citation type="submission" date="2024-07" db="EMBL/GenBank/DDBJ databases">
        <authorList>
            <person name="fu j."/>
        </authorList>
    </citation>
    <scope>NUCLEOTIDE SEQUENCE</scope>
    <source>
        <strain evidence="2">P10A9</strain>
    </source>
</reference>
<evidence type="ECO:0000256" key="1">
    <source>
        <dbReference type="SAM" id="MobiDB-lite"/>
    </source>
</evidence>
<dbReference type="AlphaFoldDB" id="A0AB39L0X6"/>
<dbReference type="RefSeq" id="WP_369045158.1">
    <property type="nucleotide sequence ID" value="NZ_CP163302.1"/>
</dbReference>
<dbReference type="KEGG" id="spue:AB5L97_14425"/>
<organism evidence="2">
    <name type="scientific">Sinomonas puerhi</name>
    <dbReference type="NCBI Taxonomy" id="3238584"/>
    <lineage>
        <taxon>Bacteria</taxon>
        <taxon>Bacillati</taxon>
        <taxon>Actinomycetota</taxon>
        <taxon>Actinomycetes</taxon>
        <taxon>Micrococcales</taxon>
        <taxon>Micrococcaceae</taxon>
        <taxon>Sinomonas</taxon>
    </lineage>
</organism>
<dbReference type="EMBL" id="CP163302">
    <property type="protein sequence ID" value="XDP44460.1"/>
    <property type="molecule type" value="Genomic_DNA"/>
</dbReference>
<evidence type="ECO:0000313" key="2">
    <source>
        <dbReference type="EMBL" id="XDP44460.1"/>
    </source>
</evidence>
<feature type="region of interest" description="Disordered" evidence="1">
    <location>
        <begin position="60"/>
        <end position="97"/>
    </location>
</feature>
<name>A0AB39L0X6_9MICC</name>
<protein>
    <submittedName>
        <fullName evidence="2">Uncharacterized protein</fullName>
    </submittedName>
</protein>
<gene>
    <name evidence="2" type="ORF">AB5L97_14425</name>
</gene>